<feature type="compositionally biased region" description="Basic residues" evidence="1">
    <location>
        <begin position="91"/>
        <end position="104"/>
    </location>
</feature>
<sequence>MLASSAPSHHHRVDLKTDYPIQTKWLVNGQLVAGEDPAQPVYDPTQGSVRVHINETIEPQVGATVRAADGAFDSCSPASRAKAGRLDKHPQLRHYPRPEKHRFH</sequence>
<name>A0ABX8MSE8_9PSED</name>
<dbReference type="Proteomes" id="UP000693952">
    <property type="component" value="Chromosome"/>
</dbReference>
<proteinExistence type="predicted"/>
<evidence type="ECO:0000313" key="2">
    <source>
        <dbReference type="EMBL" id="QXH41867.1"/>
    </source>
</evidence>
<feature type="region of interest" description="Disordered" evidence="1">
    <location>
        <begin position="72"/>
        <end position="104"/>
    </location>
</feature>
<protein>
    <submittedName>
        <fullName evidence="2">Uncharacterized protein</fullName>
    </submittedName>
</protein>
<accession>A0ABX8MSE8</accession>
<evidence type="ECO:0000313" key="3">
    <source>
        <dbReference type="Proteomes" id="UP000693952"/>
    </source>
</evidence>
<dbReference type="SUPFAM" id="SSF53720">
    <property type="entry name" value="ALDH-like"/>
    <property type="match status" value="1"/>
</dbReference>
<reference evidence="2" key="1">
    <citation type="submission" date="2021-06" db="EMBL/GenBank/DDBJ databases">
        <title>Updating the genus Pseudomonas: Description of 43 new species and partition of the Pseudomonas putida group.</title>
        <authorList>
            <person name="Girard L."/>
            <person name="Lood C."/>
            <person name="Vandamme P."/>
            <person name="Rokni-Zadeh H."/>
            <person name="van Noort V."/>
            <person name="Hofte M."/>
            <person name="Lavigne R."/>
            <person name="De Mot R."/>
        </authorList>
    </citation>
    <scope>NUCLEOTIDE SEQUENCE</scope>
    <source>
        <strain evidence="2">CMR12a</strain>
    </source>
</reference>
<keyword evidence="3" id="KW-1185">Reference proteome</keyword>
<dbReference type="EMBL" id="CP077074">
    <property type="protein sequence ID" value="QXH41867.1"/>
    <property type="molecule type" value="Genomic_DNA"/>
</dbReference>
<dbReference type="InterPro" id="IPR016161">
    <property type="entry name" value="Ald_DH/histidinol_DH"/>
</dbReference>
<evidence type="ECO:0000256" key="1">
    <source>
        <dbReference type="SAM" id="MobiDB-lite"/>
    </source>
</evidence>
<organism evidence="2 3">
    <name type="scientific">Pseudomonas sessilinigenes</name>
    <dbReference type="NCBI Taxonomy" id="658629"/>
    <lineage>
        <taxon>Bacteria</taxon>
        <taxon>Pseudomonadati</taxon>
        <taxon>Pseudomonadota</taxon>
        <taxon>Gammaproteobacteria</taxon>
        <taxon>Pseudomonadales</taxon>
        <taxon>Pseudomonadaceae</taxon>
        <taxon>Pseudomonas</taxon>
    </lineage>
</organism>
<gene>
    <name evidence="2" type="ORF">KSS89_06485</name>
</gene>